<sequence length="44" mass="4852">MHSGSSVESGFELGILRPRSQALTIWPPRPEQAFRISTDIGRLG</sequence>
<evidence type="ECO:0000313" key="2">
    <source>
        <dbReference type="Proteomes" id="UP000499080"/>
    </source>
</evidence>
<protein>
    <submittedName>
        <fullName evidence="1">Uncharacterized protein</fullName>
    </submittedName>
</protein>
<accession>A0A4Y2W8Q1</accession>
<organism evidence="1 2">
    <name type="scientific">Araneus ventricosus</name>
    <name type="common">Orbweaver spider</name>
    <name type="synonym">Epeira ventricosa</name>
    <dbReference type="NCBI Taxonomy" id="182803"/>
    <lineage>
        <taxon>Eukaryota</taxon>
        <taxon>Metazoa</taxon>
        <taxon>Ecdysozoa</taxon>
        <taxon>Arthropoda</taxon>
        <taxon>Chelicerata</taxon>
        <taxon>Arachnida</taxon>
        <taxon>Araneae</taxon>
        <taxon>Araneomorphae</taxon>
        <taxon>Entelegynae</taxon>
        <taxon>Araneoidea</taxon>
        <taxon>Araneidae</taxon>
        <taxon>Araneus</taxon>
    </lineage>
</organism>
<comment type="caution">
    <text evidence="1">The sequence shown here is derived from an EMBL/GenBank/DDBJ whole genome shotgun (WGS) entry which is preliminary data.</text>
</comment>
<reference evidence="1 2" key="1">
    <citation type="journal article" date="2019" name="Sci. Rep.">
        <title>Orb-weaving spider Araneus ventricosus genome elucidates the spidroin gene catalogue.</title>
        <authorList>
            <person name="Kono N."/>
            <person name="Nakamura H."/>
            <person name="Ohtoshi R."/>
            <person name="Moran D.A.P."/>
            <person name="Shinohara A."/>
            <person name="Yoshida Y."/>
            <person name="Fujiwara M."/>
            <person name="Mori M."/>
            <person name="Tomita M."/>
            <person name="Arakawa K."/>
        </authorList>
    </citation>
    <scope>NUCLEOTIDE SEQUENCE [LARGE SCALE GENOMIC DNA]</scope>
</reference>
<gene>
    <name evidence="1" type="ORF">AVEN_158792_1</name>
</gene>
<evidence type="ECO:0000313" key="1">
    <source>
        <dbReference type="EMBL" id="GBO32918.1"/>
    </source>
</evidence>
<dbReference type="Proteomes" id="UP000499080">
    <property type="component" value="Unassembled WGS sequence"/>
</dbReference>
<name>A0A4Y2W8Q1_ARAVE</name>
<dbReference type="EMBL" id="BGPR01056414">
    <property type="protein sequence ID" value="GBO32918.1"/>
    <property type="molecule type" value="Genomic_DNA"/>
</dbReference>
<keyword evidence="2" id="KW-1185">Reference proteome</keyword>
<dbReference type="AlphaFoldDB" id="A0A4Y2W8Q1"/>
<proteinExistence type="predicted"/>
<feature type="non-terminal residue" evidence="1">
    <location>
        <position position="44"/>
    </location>
</feature>